<evidence type="ECO:0000313" key="3">
    <source>
        <dbReference type="EMBL" id="KCZ94797.1"/>
    </source>
</evidence>
<keyword evidence="4" id="KW-1185">Reference proteome</keyword>
<dbReference type="AlphaFoldDB" id="A0A059FW10"/>
<gene>
    <name evidence="3" type="ORF">HHI_08383</name>
</gene>
<dbReference type="Pfam" id="PF03734">
    <property type="entry name" value="YkuD"/>
    <property type="match status" value="1"/>
</dbReference>
<dbReference type="RefSeq" id="WP_011648516.1">
    <property type="nucleotide sequence ID" value="NZ_ARYI01000006.1"/>
</dbReference>
<feature type="domain" description="L,D-TPase catalytic" evidence="2">
    <location>
        <begin position="1"/>
        <end position="168"/>
    </location>
</feature>
<feature type="active site" description="Proton donor/acceptor" evidence="1">
    <location>
        <position position="131"/>
    </location>
</feature>
<dbReference type="GO" id="GO:0008360">
    <property type="term" value="P:regulation of cell shape"/>
    <property type="evidence" value="ECO:0007669"/>
    <property type="project" value="UniProtKB-UniRule"/>
</dbReference>
<dbReference type="InterPro" id="IPR005490">
    <property type="entry name" value="LD_TPept_cat_dom"/>
</dbReference>
<evidence type="ECO:0000313" key="4">
    <source>
        <dbReference type="Proteomes" id="UP000025061"/>
    </source>
</evidence>
<dbReference type="PATRIC" id="fig|1280951.3.peg.1692"/>
<accession>A0A059FW10</accession>
<comment type="caution">
    <text evidence="3">The sequence shown here is derived from an EMBL/GenBank/DDBJ whole genome shotgun (WGS) entry which is preliminary data.</text>
</comment>
<evidence type="ECO:0000259" key="2">
    <source>
        <dbReference type="PROSITE" id="PS52029"/>
    </source>
</evidence>
<dbReference type="GO" id="GO:0071555">
    <property type="term" value="P:cell wall organization"/>
    <property type="evidence" value="ECO:0007669"/>
    <property type="project" value="UniProtKB-UniRule"/>
</dbReference>
<dbReference type="Proteomes" id="UP000025061">
    <property type="component" value="Unassembled WGS sequence"/>
</dbReference>
<keyword evidence="1" id="KW-0961">Cell wall biogenesis/degradation</keyword>
<feature type="active site" description="Nucleophile" evidence="1">
    <location>
        <position position="143"/>
    </location>
</feature>
<dbReference type="GO" id="GO:0016740">
    <property type="term" value="F:transferase activity"/>
    <property type="evidence" value="ECO:0007669"/>
    <property type="project" value="InterPro"/>
</dbReference>
<protein>
    <recommendedName>
        <fullName evidence="2">L,D-TPase catalytic domain-containing protein</fullName>
    </recommendedName>
</protein>
<name>A0A059FW10_9PROT</name>
<dbReference type="PANTHER" id="PTHR38589">
    <property type="entry name" value="BLR0621 PROTEIN"/>
    <property type="match status" value="1"/>
</dbReference>
<organism evidence="3 4">
    <name type="scientific">Hyphomonas hirschiana VP5</name>
    <dbReference type="NCBI Taxonomy" id="1280951"/>
    <lineage>
        <taxon>Bacteria</taxon>
        <taxon>Pseudomonadati</taxon>
        <taxon>Pseudomonadota</taxon>
        <taxon>Alphaproteobacteria</taxon>
        <taxon>Hyphomonadales</taxon>
        <taxon>Hyphomonadaceae</taxon>
        <taxon>Hyphomonas</taxon>
    </lineage>
</organism>
<keyword evidence="1" id="KW-0133">Cell shape</keyword>
<sequence>MAHFIAFSEGKLESDGFSARCALGRGGVKAAAEKREGDGTSPAGIWPVRRVWYRPDKEPAPETGIPVIAIRPGDGWCDEADHPLYNRPVSLPFPASHERMWRGDDLYNLVVELGYNDDPPLAGCGSAIFMHLARPGYLPTEGCIALTDGDLREVVTRLTGRSAIEIRV</sequence>
<dbReference type="OrthoDB" id="9804204at2"/>
<reference evidence="3 4" key="1">
    <citation type="submission" date="2013-04" db="EMBL/GenBank/DDBJ databases">
        <title>Hyphomonas hirschiana VP5 Genome Sequencing.</title>
        <authorList>
            <person name="Lai Q."/>
            <person name="Shao Z."/>
        </authorList>
    </citation>
    <scope>NUCLEOTIDE SEQUENCE [LARGE SCALE GENOMIC DNA]</scope>
    <source>
        <strain evidence="3 4">VP5</strain>
    </source>
</reference>
<dbReference type="PROSITE" id="PS52029">
    <property type="entry name" value="LD_TPASE"/>
    <property type="match status" value="1"/>
</dbReference>
<comment type="pathway">
    <text evidence="1">Cell wall biogenesis; peptidoglycan biosynthesis.</text>
</comment>
<evidence type="ECO:0000256" key="1">
    <source>
        <dbReference type="PROSITE-ProRule" id="PRU01373"/>
    </source>
</evidence>
<dbReference type="PANTHER" id="PTHR38589:SF1">
    <property type="entry name" value="BLR0621 PROTEIN"/>
    <property type="match status" value="1"/>
</dbReference>
<proteinExistence type="predicted"/>
<dbReference type="GO" id="GO:0009252">
    <property type="term" value="P:peptidoglycan biosynthetic process"/>
    <property type="evidence" value="ECO:0007669"/>
    <property type="project" value="UniProtKB-KW"/>
</dbReference>
<keyword evidence="1" id="KW-0573">Peptidoglycan synthesis</keyword>
<dbReference type="EMBL" id="ARYI01000006">
    <property type="protein sequence ID" value="KCZ94797.1"/>
    <property type="molecule type" value="Genomic_DNA"/>
</dbReference>